<keyword evidence="2" id="KW-1185">Reference proteome</keyword>
<protein>
    <submittedName>
        <fullName evidence="1">Uncharacterized protein</fullName>
    </submittedName>
</protein>
<evidence type="ECO:0000313" key="2">
    <source>
        <dbReference type="Proteomes" id="UP000464189"/>
    </source>
</evidence>
<accession>A0A6B9X2S3</accession>
<name>A0A6B9X2S3_9CAUD</name>
<sequence length="135" mass="15907">MVSQSLKFIGENTSHAWTFTKGAEYAVLRDEKYGDEYVLDDYREPLYISRDDDNRFYGTGFESYAFRPVFEEELRPIYRVIATNRENGRATLCYAGHFKKRAQNCYNGLKDKESIIRDHRVTLQELRPITIDTTE</sequence>
<dbReference type="Proteomes" id="UP000464189">
    <property type="component" value="Segment"/>
</dbReference>
<reference evidence="2" key="1">
    <citation type="submission" date="2019-12" db="EMBL/GenBank/DDBJ databases">
        <authorList>
            <person name="Olsen N.S."/>
            <person name="Junco L.M.F."/>
            <person name="Kot W."/>
            <person name="Hansen L.H."/>
        </authorList>
    </citation>
    <scope>NUCLEOTIDE SEQUENCE [LARGE SCALE GENOMIC DNA]</scope>
</reference>
<evidence type="ECO:0000313" key="1">
    <source>
        <dbReference type="EMBL" id="QHR71294.1"/>
    </source>
</evidence>
<organism evidence="1 2">
    <name type="scientific">Escherichia phage tonnikala</name>
    <dbReference type="NCBI Taxonomy" id="2696452"/>
    <lineage>
        <taxon>Viruses</taxon>
        <taxon>Duplodnaviria</taxon>
        <taxon>Heunggongvirae</taxon>
        <taxon>Uroviricota</taxon>
        <taxon>Caudoviricetes</taxon>
        <taxon>Drexlerviridae</taxon>
        <taxon>Tempevirinae</taxon>
        <taxon>Warwickvirus</taxon>
        <taxon>Warwickvirus tonnikala</taxon>
    </lineage>
</organism>
<gene>
    <name evidence="1" type="ORF">tonnikala_23</name>
</gene>
<dbReference type="EMBL" id="MN850613">
    <property type="protein sequence ID" value="QHR71294.1"/>
    <property type="molecule type" value="Genomic_DNA"/>
</dbReference>
<proteinExistence type="predicted"/>